<dbReference type="Proteomes" id="UP000076400">
    <property type="component" value="Unassembled WGS sequence"/>
</dbReference>
<evidence type="ECO:0000256" key="5">
    <source>
        <dbReference type="ARBA" id="ARBA00023110"/>
    </source>
</evidence>
<keyword evidence="10" id="KW-0732">Signal</keyword>
<dbReference type="PANTHER" id="PTHR47245:SF2">
    <property type="entry name" value="PEPTIDYL-PROLYL CIS-TRANS ISOMERASE HP_0175-RELATED"/>
    <property type="match status" value="1"/>
</dbReference>
<accession>A0A154WER6</accession>
<evidence type="ECO:0000256" key="7">
    <source>
        <dbReference type="ARBA" id="ARBA00031484"/>
    </source>
</evidence>
<evidence type="ECO:0000256" key="9">
    <source>
        <dbReference type="SAM" id="MobiDB-lite"/>
    </source>
</evidence>
<feature type="signal peptide" evidence="10">
    <location>
        <begin position="1"/>
        <end position="26"/>
    </location>
</feature>
<proteinExistence type="inferred from homology"/>
<keyword evidence="8" id="KW-0413">Isomerase</keyword>
<organism evidence="12 13">
    <name type="scientific">Oceanibaculum pacificum</name>
    <dbReference type="NCBI Taxonomy" id="580166"/>
    <lineage>
        <taxon>Bacteria</taxon>
        <taxon>Pseudomonadati</taxon>
        <taxon>Pseudomonadota</taxon>
        <taxon>Alphaproteobacteria</taxon>
        <taxon>Rhodospirillales</taxon>
        <taxon>Oceanibaculaceae</taxon>
        <taxon>Oceanibaculum</taxon>
    </lineage>
</organism>
<name>A0A154WER6_9PROT</name>
<dbReference type="SUPFAM" id="SSF54534">
    <property type="entry name" value="FKBP-like"/>
    <property type="match status" value="1"/>
</dbReference>
<reference evidence="12 13" key="1">
    <citation type="submission" date="2015-12" db="EMBL/GenBank/DDBJ databases">
        <title>Genome sequence of Oceanibaculum pacificum MCCC 1A02656.</title>
        <authorList>
            <person name="Lu L."/>
            <person name="Lai Q."/>
            <person name="Shao Z."/>
            <person name="Qian P."/>
        </authorList>
    </citation>
    <scope>NUCLEOTIDE SEQUENCE [LARGE SCALE GENOMIC DNA]</scope>
    <source>
        <strain evidence="12 13">MCCC 1A02656</strain>
    </source>
</reference>
<dbReference type="AlphaFoldDB" id="A0A154WER6"/>
<dbReference type="InterPro" id="IPR050245">
    <property type="entry name" value="PrsA_foldase"/>
</dbReference>
<feature type="chain" id="PRO_5007602388" description="Parvulin-like PPIase" evidence="10">
    <location>
        <begin position="27"/>
        <end position="300"/>
    </location>
</feature>
<dbReference type="STRING" id="580166.AUP43_17780"/>
<keyword evidence="13" id="KW-1185">Reference proteome</keyword>
<feature type="compositionally biased region" description="Pro residues" evidence="9">
    <location>
        <begin position="290"/>
        <end position="300"/>
    </location>
</feature>
<dbReference type="InterPro" id="IPR046357">
    <property type="entry name" value="PPIase_dom_sf"/>
</dbReference>
<keyword evidence="5 8" id="KW-0697">Rotamase</keyword>
<comment type="similarity">
    <text evidence="2">Belongs to the PpiC/parvulin rotamase family.</text>
</comment>
<dbReference type="PROSITE" id="PS50198">
    <property type="entry name" value="PPIC_PPIASE_2"/>
    <property type="match status" value="1"/>
</dbReference>
<feature type="region of interest" description="Disordered" evidence="9">
    <location>
        <begin position="277"/>
        <end position="300"/>
    </location>
</feature>
<evidence type="ECO:0000256" key="3">
    <source>
        <dbReference type="ARBA" id="ARBA00013194"/>
    </source>
</evidence>
<protein>
    <recommendedName>
        <fullName evidence="4">Parvulin-like PPIase</fullName>
        <ecNumber evidence="3">5.2.1.8</ecNumber>
    </recommendedName>
    <alternativeName>
        <fullName evidence="6">Peptidyl-prolyl cis-trans isomerase plp</fullName>
    </alternativeName>
    <alternativeName>
        <fullName evidence="7">Rotamase plp</fullName>
    </alternativeName>
</protein>
<feature type="domain" description="PpiC" evidence="11">
    <location>
        <begin position="151"/>
        <end position="241"/>
    </location>
</feature>
<dbReference type="OrthoDB" id="14196at2"/>
<dbReference type="GO" id="GO:0003755">
    <property type="term" value="F:peptidyl-prolyl cis-trans isomerase activity"/>
    <property type="evidence" value="ECO:0007669"/>
    <property type="project" value="UniProtKB-KW"/>
</dbReference>
<sequence>MLVLRLSALFAAALAVTWLGAQPASAQTSVQPIPDAAAAVDPDTVVATVDGAAVRQSDVLSLIETLPAQYRQIPMEMLYPALLERAIDGALLQKAGEARNLADDPAVQRRIEAYRNRVIQEEYLTKVIDEKVTDAAIEERYKKLRAETPKAEEVRASHILVESEEEAKAIVKQLDGGADFAAIAREKSIDPGKDNGGDLGFFTADQMVPEFAEAAFAMQPGKHSAKPVKSQFGWHVIKLVERREQPAPSLDQMRAQISNELAEEAARTQLEQLREKATIERFTMTGEPQPAAPQPQPQPK</sequence>
<evidence type="ECO:0000256" key="8">
    <source>
        <dbReference type="PROSITE-ProRule" id="PRU00278"/>
    </source>
</evidence>
<evidence type="ECO:0000256" key="4">
    <source>
        <dbReference type="ARBA" id="ARBA00018370"/>
    </source>
</evidence>
<evidence type="ECO:0000256" key="1">
    <source>
        <dbReference type="ARBA" id="ARBA00000971"/>
    </source>
</evidence>
<dbReference type="RefSeq" id="WP_067553368.1">
    <property type="nucleotide sequence ID" value="NZ_LPXN01000066.1"/>
</dbReference>
<evidence type="ECO:0000256" key="2">
    <source>
        <dbReference type="ARBA" id="ARBA00007656"/>
    </source>
</evidence>
<dbReference type="Pfam" id="PF13616">
    <property type="entry name" value="Rotamase_3"/>
    <property type="match status" value="1"/>
</dbReference>
<comment type="caution">
    <text evidence="12">The sequence shown here is derived from an EMBL/GenBank/DDBJ whole genome shotgun (WGS) entry which is preliminary data.</text>
</comment>
<dbReference type="EMBL" id="LPXN01000066">
    <property type="protein sequence ID" value="KZD12000.1"/>
    <property type="molecule type" value="Genomic_DNA"/>
</dbReference>
<dbReference type="EC" id="5.2.1.8" evidence="3"/>
<evidence type="ECO:0000256" key="10">
    <source>
        <dbReference type="SAM" id="SignalP"/>
    </source>
</evidence>
<evidence type="ECO:0000313" key="12">
    <source>
        <dbReference type="EMBL" id="KZD12000.1"/>
    </source>
</evidence>
<comment type="catalytic activity">
    <reaction evidence="1">
        <text>[protein]-peptidylproline (omega=180) = [protein]-peptidylproline (omega=0)</text>
        <dbReference type="Rhea" id="RHEA:16237"/>
        <dbReference type="Rhea" id="RHEA-COMP:10747"/>
        <dbReference type="Rhea" id="RHEA-COMP:10748"/>
        <dbReference type="ChEBI" id="CHEBI:83833"/>
        <dbReference type="ChEBI" id="CHEBI:83834"/>
        <dbReference type="EC" id="5.2.1.8"/>
    </reaction>
</comment>
<dbReference type="PANTHER" id="PTHR47245">
    <property type="entry name" value="PEPTIDYLPROLYL ISOMERASE"/>
    <property type="match status" value="1"/>
</dbReference>
<dbReference type="InterPro" id="IPR000297">
    <property type="entry name" value="PPIase_PpiC"/>
</dbReference>
<evidence type="ECO:0000313" key="13">
    <source>
        <dbReference type="Proteomes" id="UP000076400"/>
    </source>
</evidence>
<evidence type="ECO:0000259" key="11">
    <source>
        <dbReference type="PROSITE" id="PS50198"/>
    </source>
</evidence>
<dbReference type="Gene3D" id="3.10.50.40">
    <property type="match status" value="1"/>
</dbReference>
<evidence type="ECO:0000256" key="6">
    <source>
        <dbReference type="ARBA" id="ARBA00030642"/>
    </source>
</evidence>
<gene>
    <name evidence="12" type="ORF">AUP43_17780</name>
</gene>